<dbReference type="CDD" id="cd16926">
    <property type="entry name" value="HATPase_MutL-MLH-PMS-like"/>
    <property type="match status" value="1"/>
</dbReference>
<dbReference type="SUPFAM" id="SSF54211">
    <property type="entry name" value="Ribosomal protein S5 domain 2-like"/>
    <property type="match status" value="1"/>
</dbReference>
<dbReference type="Pfam" id="PF01119">
    <property type="entry name" value="DNA_mis_repair"/>
    <property type="match status" value="1"/>
</dbReference>
<keyword evidence="3" id="KW-0227">DNA damage</keyword>
<gene>
    <name evidence="8" type="primary">NCAS0D00900</name>
    <name evidence="8" type="ordered locus">NCAS_0D00900</name>
</gene>
<dbReference type="InterPro" id="IPR020568">
    <property type="entry name" value="Ribosomal_Su5_D2-typ_SF"/>
</dbReference>
<dbReference type="GO" id="GO:0140664">
    <property type="term" value="F:ATP-dependent DNA damage sensor activity"/>
    <property type="evidence" value="ECO:0007669"/>
    <property type="project" value="InterPro"/>
</dbReference>
<dbReference type="eggNOG" id="KOG1979">
    <property type="taxonomic scope" value="Eukaryota"/>
</dbReference>
<dbReference type="PANTHER" id="PTHR10073:SF12">
    <property type="entry name" value="DNA MISMATCH REPAIR PROTEIN MLH1"/>
    <property type="match status" value="1"/>
</dbReference>
<feature type="region of interest" description="Disordered" evidence="6">
    <location>
        <begin position="374"/>
        <end position="395"/>
    </location>
</feature>
<sequence length="775" mass="87155">MVSKIKALDASVVNKIAAGEIIISPMNALKEMMENSIDAKATTIDILAKEGGIKILQITDNGSGIDKEDLPILCERFTTSKLKSFDDLQNIQTYGFRGEALASISHIARVTVTTKTKNDKCAWKVSYSEGKMIDEPKPIAGKDGTSILVEDLFYNVPSRLRALRAGNEEYNKILDVVGRYAIHSKGIAFSCKKFGESNFNLTIQSQFSIEDRIRTIFNNQVATNLIPFHIDTIKELNIISVTGRVSNLNFSYKKTIQPLFFINNRLITCEPLKRALRNTYSNFMTKGNKPFIYLSILIHPNAVDVNVHPTKREVRFLNQDAILEKIALQLHEELSNIDTSRTFKTATILTGQRTSNPPSAEKMTKHISPISENRQAEEFSQLPSSLSTQSHKSPLANKIKRYESKLVRTDASQAKITSFLQASQYYPNSSQTIASASRVTSQIVPKAIEPDTLLNLTQDVEENKERIEPDGVDDNMIIESDEEYNSSIKMNTSTLESSQDHEVESPTYTIIPRKRVDVNLTSIKELQNIVDESAHSELTNIFAGLTYVGVVDPEKRLAAIQHDLKLFLVDYASVSYELFYQIALTDFANYGKIELQTETSDDLKLVSLLSGFEHLTSKAKLDIINKLWGMKDMLQEYFGIELINEDSSDPANVKIISIPLLLKGYNPPISKLPFFIYRLGIKIDWSEEQACLDGIMKQIALFYVPEVVLTLDENDSTISEEDKISSMNASAELNETLENVIFPSIKRRLLAPRNLLKDIVEIANLPGLYKVFERC</sequence>
<dbReference type="NCBIfam" id="TIGR00585">
    <property type="entry name" value="mutl"/>
    <property type="match status" value="1"/>
</dbReference>
<dbReference type="FunCoup" id="G0VDN3">
    <property type="interactions" value="813"/>
</dbReference>
<dbReference type="PROSITE" id="PS00058">
    <property type="entry name" value="DNA_MISMATCH_REPAIR_1"/>
    <property type="match status" value="1"/>
</dbReference>
<dbReference type="KEGG" id="ncs:NCAS_0D00900"/>
<dbReference type="GeneID" id="96903280"/>
<evidence type="ECO:0000256" key="2">
    <source>
        <dbReference type="ARBA" id="ARBA00006082"/>
    </source>
</evidence>
<feature type="domain" description="DNA mismatch repair protein S5" evidence="7">
    <location>
        <begin position="213"/>
        <end position="335"/>
    </location>
</feature>
<dbReference type="InParanoid" id="G0VDN3"/>
<dbReference type="InterPro" id="IPR014762">
    <property type="entry name" value="DNA_mismatch_repair_CS"/>
</dbReference>
<reference evidence="8 9" key="1">
    <citation type="journal article" date="2011" name="Proc. Natl. Acad. Sci. U.S.A.">
        <title>Evolutionary erosion of yeast sex chromosomes by mating-type switching accidents.</title>
        <authorList>
            <person name="Gordon J.L."/>
            <person name="Armisen D."/>
            <person name="Proux-Wera E."/>
            <person name="Oheigeartaigh S.S."/>
            <person name="Byrne K.P."/>
            <person name="Wolfe K.H."/>
        </authorList>
    </citation>
    <scope>NUCLEOTIDE SEQUENCE [LARGE SCALE GENOMIC DNA]</scope>
    <source>
        <strain evidence="9">ATCC 76901 / BCRC 22586 / CBS 4309 / NBRC 1992 / NRRL Y-12630</strain>
    </source>
</reference>
<keyword evidence="9" id="KW-1185">Reference proteome</keyword>
<evidence type="ECO:0000256" key="5">
    <source>
        <dbReference type="ARBA" id="ARBA00023242"/>
    </source>
</evidence>
<evidence type="ECO:0000256" key="4">
    <source>
        <dbReference type="ARBA" id="ARBA00023204"/>
    </source>
</evidence>
<dbReference type="FunFam" id="3.30.565.10:FF:000033">
    <property type="entry name" value="DNA mismatch repair protein Mlh1"/>
    <property type="match status" value="1"/>
</dbReference>
<dbReference type="STRING" id="1064592.G0VDN3"/>
<dbReference type="InterPro" id="IPR036890">
    <property type="entry name" value="HATPase_C_sf"/>
</dbReference>
<reference key="2">
    <citation type="submission" date="2011-08" db="EMBL/GenBank/DDBJ databases">
        <title>Genome sequence of Naumovozyma castellii.</title>
        <authorList>
            <person name="Gordon J.L."/>
            <person name="Armisen D."/>
            <person name="Proux-Wera E."/>
            <person name="OhEigeartaigh S.S."/>
            <person name="Byrne K.P."/>
            <person name="Wolfe K.H."/>
        </authorList>
    </citation>
    <scope>NUCLEOTIDE SEQUENCE</scope>
    <source>
        <strain>Type strain:CBS 4309</strain>
    </source>
</reference>
<dbReference type="InterPro" id="IPR038973">
    <property type="entry name" value="MutL/Mlh/Pms-like"/>
</dbReference>
<dbReference type="AlphaFoldDB" id="G0VDN3"/>
<evidence type="ECO:0000256" key="3">
    <source>
        <dbReference type="ARBA" id="ARBA00022763"/>
    </source>
</evidence>
<dbReference type="GO" id="GO:0030983">
    <property type="term" value="F:mismatched DNA binding"/>
    <property type="evidence" value="ECO:0007669"/>
    <property type="project" value="InterPro"/>
</dbReference>
<dbReference type="Pfam" id="PF13589">
    <property type="entry name" value="HATPase_c_3"/>
    <property type="match status" value="1"/>
</dbReference>
<dbReference type="GO" id="GO:0007131">
    <property type="term" value="P:reciprocal meiotic recombination"/>
    <property type="evidence" value="ECO:0007669"/>
    <property type="project" value="EnsemblFungi"/>
</dbReference>
<dbReference type="Proteomes" id="UP000001640">
    <property type="component" value="Chromosome 4"/>
</dbReference>
<dbReference type="InterPro" id="IPR013507">
    <property type="entry name" value="DNA_mismatch_S5_2-like"/>
</dbReference>
<dbReference type="InterPro" id="IPR014721">
    <property type="entry name" value="Ribsml_uS5_D2-typ_fold_subgr"/>
</dbReference>
<dbReference type="FunFam" id="3.30.230.10:FF:000014">
    <property type="entry name" value="DNA mismatch repair protein Mlh1"/>
    <property type="match status" value="1"/>
</dbReference>
<evidence type="ECO:0000256" key="6">
    <source>
        <dbReference type="SAM" id="MobiDB-lite"/>
    </source>
</evidence>
<dbReference type="Gene3D" id="3.30.565.10">
    <property type="entry name" value="Histidine kinase-like ATPase, C-terminal domain"/>
    <property type="match status" value="1"/>
</dbReference>
<evidence type="ECO:0000313" key="8">
    <source>
        <dbReference type="EMBL" id="CCC69671.1"/>
    </source>
</evidence>
<protein>
    <recommendedName>
        <fullName evidence="7">DNA mismatch repair protein S5 domain-containing protein</fullName>
    </recommendedName>
</protein>
<dbReference type="SMART" id="SM01340">
    <property type="entry name" value="DNA_mis_repair"/>
    <property type="match status" value="1"/>
</dbReference>
<proteinExistence type="inferred from homology"/>
<evidence type="ECO:0000259" key="7">
    <source>
        <dbReference type="SMART" id="SM01340"/>
    </source>
</evidence>
<accession>G0VDN3</accession>
<comment type="subcellular location">
    <subcellularLocation>
        <location evidence="1">Nucleus</location>
    </subcellularLocation>
</comment>
<dbReference type="RefSeq" id="XP_003676035.1">
    <property type="nucleotide sequence ID" value="XM_003675987.1"/>
</dbReference>
<dbReference type="Pfam" id="PF16413">
    <property type="entry name" value="Mlh1_C"/>
    <property type="match status" value="1"/>
</dbReference>
<dbReference type="GO" id="GO:0032390">
    <property type="term" value="C:MutLbeta complex"/>
    <property type="evidence" value="ECO:0007669"/>
    <property type="project" value="EnsemblFungi"/>
</dbReference>
<dbReference type="SUPFAM" id="SSF55874">
    <property type="entry name" value="ATPase domain of HSP90 chaperone/DNA topoisomerase II/histidine kinase"/>
    <property type="match status" value="1"/>
</dbReference>
<dbReference type="GO" id="GO:0032389">
    <property type="term" value="C:MutLalpha complex"/>
    <property type="evidence" value="ECO:0007669"/>
    <property type="project" value="EnsemblFungi"/>
</dbReference>
<dbReference type="GO" id="GO:0097587">
    <property type="term" value="C:MutLgamma complex"/>
    <property type="evidence" value="ECO:0007669"/>
    <property type="project" value="EnsemblFungi"/>
</dbReference>
<name>G0VDN3_NAUCA</name>
<dbReference type="GO" id="GO:0005524">
    <property type="term" value="F:ATP binding"/>
    <property type="evidence" value="ECO:0007669"/>
    <property type="project" value="EnsemblFungi"/>
</dbReference>
<evidence type="ECO:0000313" key="9">
    <source>
        <dbReference type="Proteomes" id="UP000001640"/>
    </source>
</evidence>
<keyword evidence="4" id="KW-0234">DNA repair</keyword>
<dbReference type="Gene3D" id="3.30.230.10">
    <property type="match status" value="1"/>
</dbReference>
<comment type="similarity">
    <text evidence="2">Belongs to the DNA mismatch repair MutL/HexB family.</text>
</comment>
<evidence type="ECO:0000256" key="1">
    <source>
        <dbReference type="ARBA" id="ARBA00004123"/>
    </source>
</evidence>
<dbReference type="HOGENOM" id="CLU_004131_2_0_1"/>
<dbReference type="OMA" id="ANYHVKK"/>
<dbReference type="OrthoDB" id="10263226at2759"/>
<dbReference type="GO" id="GO:0000713">
    <property type="term" value="P:meiotic heteroduplex formation"/>
    <property type="evidence" value="ECO:0007669"/>
    <property type="project" value="EnsemblFungi"/>
</dbReference>
<dbReference type="InterPro" id="IPR032189">
    <property type="entry name" value="Mlh1_C"/>
</dbReference>
<feature type="compositionally biased region" description="Polar residues" evidence="6">
    <location>
        <begin position="381"/>
        <end position="392"/>
    </location>
</feature>
<dbReference type="GO" id="GO:0016887">
    <property type="term" value="F:ATP hydrolysis activity"/>
    <property type="evidence" value="ECO:0007669"/>
    <property type="project" value="EnsemblFungi"/>
</dbReference>
<organism evidence="8 9">
    <name type="scientific">Naumovozyma castellii</name>
    <name type="common">Yeast</name>
    <name type="synonym">Saccharomyces castellii</name>
    <dbReference type="NCBI Taxonomy" id="27288"/>
    <lineage>
        <taxon>Eukaryota</taxon>
        <taxon>Fungi</taxon>
        <taxon>Dikarya</taxon>
        <taxon>Ascomycota</taxon>
        <taxon>Saccharomycotina</taxon>
        <taxon>Saccharomycetes</taxon>
        <taxon>Saccharomycetales</taxon>
        <taxon>Saccharomycetaceae</taxon>
        <taxon>Naumovozyma</taxon>
    </lineage>
</organism>
<keyword evidence="5" id="KW-0539">Nucleus</keyword>
<dbReference type="GO" id="GO:0000710">
    <property type="term" value="P:meiotic mismatch repair"/>
    <property type="evidence" value="ECO:0007669"/>
    <property type="project" value="EnsemblFungi"/>
</dbReference>
<dbReference type="EMBL" id="HE576755">
    <property type="protein sequence ID" value="CCC69671.1"/>
    <property type="molecule type" value="Genomic_DNA"/>
</dbReference>
<dbReference type="PANTHER" id="PTHR10073">
    <property type="entry name" value="DNA MISMATCH REPAIR PROTEIN MLH, PMS, MUTL"/>
    <property type="match status" value="1"/>
</dbReference>
<dbReference type="InterPro" id="IPR002099">
    <property type="entry name" value="MutL/Mlh/PMS"/>
</dbReference>